<gene>
    <name evidence="9" type="ORF">LL252_14965</name>
</gene>
<feature type="transmembrane region" description="Helical" evidence="7">
    <location>
        <begin position="405"/>
        <end position="426"/>
    </location>
</feature>
<keyword evidence="2" id="KW-1003">Cell membrane</keyword>
<dbReference type="EMBL" id="JAJGNA010000023">
    <property type="protein sequence ID" value="MCC4309872.1"/>
    <property type="molecule type" value="Genomic_DNA"/>
</dbReference>
<dbReference type="NCBIfam" id="TIGR00786">
    <property type="entry name" value="dctM"/>
    <property type="match status" value="1"/>
</dbReference>
<evidence type="ECO:0000256" key="3">
    <source>
        <dbReference type="ARBA" id="ARBA00022519"/>
    </source>
</evidence>
<evidence type="ECO:0000256" key="2">
    <source>
        <dbReference type="ARBA" id="ARBA00022475"/>
    </source>
</evidence>
<comment type="subcellular location">
    <subcellularLocation>
        <location evidence="1 7">Cell inner membrane</location>
        <topology evidence="1 7">Multi-pass membrane protein</topology>
    </subcellularLocation>
</comment>
<evidence type="ECO:0000256" key="7">
    <source>
        <dbReference type="RuleBase" id="RU369079"/>
    </source>
</evidence>
<dbReference type="RefSeq" id="WP_228234588.1">
    <property type="nucleotide sequence ID" value="NZ_JAJGNA010000023.1"/>
</dbReference>
<feature type="transmembrane region" description="Helical" evidence="7">
    <location>
        <begin position="111"/>
        <end position="129"/>
    </location>
</feature>
<dbReference type="PANTHER" id="PTHR33362">
    <property type="entry name" value="SIALIC ACID TRAP TRANSPORTER PERMEASE PROTEIN SIAT-RELATED"/>
    <property type="match status" value="1"/>
</dbReference>
<feature type="transmembrane region" description="Helical" evidence="7">
    <location>
        <begin position="45"/>
        <end position="67"/>
    </location>
</feature>
<keyword evidence="7" id="KW-0813">Transport</keyword>
<dbReference type="InterPro" id="IPR004681">
    <property type="entry name" value="TRAP_DctM"/>
</dbReference>
<keyword evidence="10" id="KW-1185">Reference proteome</keyword>
<accession>A0A9Q3YNK2</accession>
<keyword evidence="3 7" id="KW-0997">Cell inner membrane</keyword>
<comment type="similarity">
    <text evidence="7">Belongs to the TRAP transporter large permease family.</text>
</comment>
<feature type="transmembrane region" description="Helical" evidence="7">
    <location>
        <begin position="237"/>
        <end position="264"/>
    </location>
</feature>
<dbReference type="PIRSF" id="PIRSF006066">
    <property type="entry name" value="HI0050"/>
    <property type="match status" value="1"/>
</dbReference>
<feature type="transmembrane region" description="Helical" evidence="7">
    <location>
        <begin position="79"/>
        <end position="105"/>
    </location>
</feature>
<keyword evidence="4 7" id="KW-0812">Transmembrane</keyword>
<comment type="caution">
    <text evidence="9">The sequence shown here is derived from an EMBL/GenBank/DDBJ whole genome shotgun (WGS) entry which is preliminary data.</text>
</comment>
<sequence>MILIGALVLVLLALLGAPLFAVLLGAAALGFYALGSPLAVLHIDIYQLADSVVLMALPLFTFAGFLLSESRTADRLMRLSQAAFGWMPGGMAFVALVACAFFTALTGGSGVTIVALGALLLPALVKAGYPQRFSLGLVTSSGSLGLLLVPSVPLLIYGIIAQQLSQQLAMPPVEIVDLYLAGVGPALLMVVLLYLYCLWATRAGDANTATAVPRQPFSGAELRAALWDARWELPLPLVVLGGVFSGFLVVSEAAAVTALYVLIVEVWLYREIPLRRLPGITREAMVMVGGILLILAVAQAFADYLVYAEVPERLFQFIQTHVHSKIAFLILLNILLLVLGALLDIFAALVIMVPLILPVALRYGIDPVHLGIIFVANMQIGYITPPVGMNLFIASYRFRKSITELFAATIPFMLVLIVALLAITYIPALSLWLVR</sequence>
<protein>
    <recommendedName>
        <fullName evidence="7">TRAP transporter large permease protein</fullName>
    </recommendedName>
</protein>
<dbReference type="PANTHER" id="PTHR33362:SF5">
    <property type="entry name" value="C4-DICARBOXYLATE TRAP TRANSPORTER LARGE PERMEASE PROTEIN DCTM"/>
    <property type="match status" value="1"/>
</dbReference>
<evidence type="ECO:0000256" key="1">
    <source>
        <dbReference type="ARBA" id="ARBA00004429"/>
    </source>
</evidence>
<keyword evidence="6 7" id="KW-0472">Membrane</keyword>
<keyword evidence="5 7" id="KW-1133">Transmembrane helix</keyword>
<feature type="transmembrane region" description="Helical" evidence="7">
    <location>
        <begin position="284"/>
        <end position="307"/>
    </location>
</feature>
<dbReference type="InterPro" id="IPR010656">
    <property type="entry name" value="DctM"/>
</dbReference>
<evidence type="ECO:0000259" key="8">
    <source>
        <dbReference type="Pfam" id="PF06808"/>
    </source>
</evidence>
<dbReference type="AlphaFoldDB" id="A0A9Q3YNK2"/>
<proteinExistence type="inferred from homology"/>
<organism evidence="9 10">
    <name type="scientific">Alloalcanivorax marinus</name>
    <dbReference type="NCBI Taxonomy" id="1177169"/>
    <lineage>
        <taxon>Bacteria</taxon>
        <taxon>Pseudomonadati</taxon>
        <taxon>Pseudomonadota</taxon>
        <taxon>Gammaproteobacteria</taxon>
        <taxon>Oceanospirillales</taxon>
        <taxon>Alcanivoracaceae</taxon>
        <taxon>Alloalcanivorax</taxon>
    </lineage>
</organism>
<comment type="function">
    <text evidence="7">Part of the tripartite ATP-independent periplasmic (TRAP) transport system.</text>
</comment>
<dbReference type="GO" id="GO:0005886">
    <property type="term" value="C:plasma membrane"/>
    <property type="evidence" value="ECO:0007669"/>
    <property type="project" value="UniProtKB-SubCell"/>
</dbReference>
<feature type="transmembrane region" description="Helical" evidence="7">
    <location>
        <begin position="141"/>
        <end position="160"/>
    </location>
</feature>
<feature type="transmembrane region" description="Helical" evidence="7">
    <location>
        <begin position="369"/>
        <end position="393"/>
    </location>
</feature>
<evidence type="ECO:0000256" key="6">
    <source>
        <dbReference type="ARBA" id="ARBA00023136"/>
    </source>
</evidence>
<evidence type="ECO:0000256" key="4">
    <source>
        <dbReference type="ARBA" id="ARBA00022692"/>
    </source>
</evidence>
<feature type="domain" description="TRAP C4-dicarboxylate transport system permease DctM subunit" evidence="8">
    <location>
        <begin position="8"/>
        <end position="429"/>
    </location>
</feature>
<name>A0A9Q3YNK2_9GAMM</name>
<dbReference type="Proteomes" id="UP001108027">
    <property type="component" value="Unassembled WGS sequence"/>
</dbReference>
<dbReference type="GO" id="GO:0022857">
    <property type="term" value="F:transmembrane transporter activity"/>
    <property type="evidence" value="ECO:0007669"/>
    <property type="project" value="UniProtKB-UniRule"/>
</dbReference>
<evidence type="ECO:0000256" key="5">
    <source>
        <dbReference type="ARBA" id="ARBA00022989"/>
    </source>
</evidence>
<feature type="transmembrane region" description="Helical" evidence="7">
    <location>
        <begin position="180"/>
        <end position="199"/>
    </location>
</feature>
<evidence type="ECO:0000313" key="10">
    <source>
        <dbReference type="Proteomes" id="UP001108027"/>
    </source>
</evidence>
<dbReference type="Pfam" id="PF06808">
    <property type="entry name" value="DctM"/>
    <property type="match status" value="1"/>
</dbReference>
<evidence type="ECO:0000313" key="9">
    <source>
        <dbReference type="EMBL" id="MCC4309872.1"/>
    </source>
</evidence>
<feature type="transmembrane region" description="Helical" evidence="7">
    <location>
        <begin position="328"/>
        <end position="357"/>
    </location>
</feature>
<reference evidence="9" key="1">
    <citation type="submission" date="2021-10" db="EMBL/GenBank/DDBJ databases">
        <title>The diversity and Nitrogen Metabolism of Culturable Nitrate-Utilizing Bacteria Within the Oxygen Minimum Zone of the Changjiang (Yangtze River)Estuary.</title>
        <authorList>
            <person name="Zhang D."/>
            <person name="Zheng J."/>
            <person name="Liu S."/>
            <person name="He W."/>
        </authorList>
    </citation>
    <scope>NUCLEOTIDE SEQUENCE</scope>
    <source>
        <strain evidence="9">FXH-223</strain>
    </source>
</reference>
<comment type="subunit">
    <text evidence="7">The complex comprises the extracytoplasmic solute receptor protein and the two transmembrane proteins.</text>
</comment>
<comment type="caution">
    <text evidence="7">Lacks conserved residue(s) required for the propagation of feature annotation.</text>
</comment>